<dbReference type="SUPFAM" id="SSF52833">
    <property type="entry name" value="Thioredoxin-like"/>
    <property type="match status" value="1"/>
</dbReference>
<dbReference type="SUPFAM" id="SSF47616">
    <property type="entry name" value="GST C-terminal domain-like"/>
    <property type="match status" value="1"/>
</dbReference>
<keyword evidence="4" id="KW-1185">Reference proteome</keyword>
<dbReference type="PANTHER" id="PTHR43968:SF6">
    <property type="entry name" value="GLUTATHIONE S-TRANSFERASE OMEGA"/>
    <property type="match status" value="1"/>
</dbReference>
<dbReference type="STRING" id="1123062.SAMN02745775_11161"/>
<dbReference type="Gene3D" id="1.20.1050.10">
    <property type="match status" value="1"/>
</dbReference>
<dbReference type="InterPro" id="IPR036282">
    <property type="entry name" value="Glutathione-S-Trfase_C_sf"/>
</dbReference>
<sequence length="203" mass="21511">MILIGRNLSPFVRRVGASLAVLGIPYEQRHYGTVDQRAEILSLNPLGRVPALVMDDGEVLVDSIAILDAIDDLVGSDRALVPATGAPRRAAMRALALAVGATEKLVAAYQETKRRPAEFVWADAAAKLLDQAAGGFTALDMLAQGQPWLCGEAMTQADITVTAALDFADAVMPDFTAGRFPALSALRDRANAVPAIGDTRWKG</sequence>
<evidence type="ECO:0000313" key="3">
    <source>
        <dbReference type="EMBL" id="SFK93427.1"/>
    </source>
</evidence>
<proteinExistence type="predicted"/>
<evidence type="ECO:0000259" key="1">
    <source>
        <dbReference type="PROSITE" id="PS50404"/>
    </source>
</evidence>
<dbReference type="Gene3D" id="3.40.30.10">
    <property type="entry name" value="Glutaredoxin"/>
    <property type="match status" value="1"/>
</dbReference>
<dbReference type="PROSITE" id="PS50404">
    <property type="entry name" value="GST_NTER"/>
    <property type="match status" value="1"/>
</dbReference>
<dbReference type="InterPro" id="IPR004045">
    <property type="entry name" value="Glutathione_S-Trfase_N"/>
</dbReference>
<feature type="domain" description="GST C-terminal" evidence="2">
    <location>
        <begin position="87"/>
        <end position="203"/>
    </location>
</feature>
<dbReference type="Proteomes" id="UP000199473">
    <property type="component" value="Unassembled WGS sequence"/>
</dbReference>
<dbReference type="InterPro" id="IPR050983">
    <property type="entry name" value="GST_Omega/HSP26"/>
</dbReference>
<evidence type="ECO:0000259" key="2">
    <source>
        <dbReference type="PROSITE" id="PS50405"/>
    </source>
</evidence>
<gene>
    <name evidence="3" type="ORF">SAMN02745775_11161</name>
</gene>
<dbReference type="InterPro" id="IPR036249">
    <property type="entry name" value="Thioredoxin-like_sf"/>
</dbReference>
<dbReference type="GO" id="GO:0016740">
    <property type="term" value="F:transferase activity"/>
    <property type="evidence" value="ECO:0007669"/>
    <property type="project" value="UniProtKB-KW"/>
</dbReference>
<keyword evidence="3" id="KW-0808">Transferase</keyword>
<dbReference type="Pfam" id="PF13417">
    <property type="entry name" value="GST_N_3"/>
    <property type="match status" value="1"/>
</dbReference>
<dbReference type="Pfam" id="PF00043">
    <property type="entry name" value="GST_C"/>
    <property type="match status" value="1"/>
</dbReference>
<dbReference type="RefSeq" id="WP_092962151.1">
    <property type="nucleotide sequence ID" value="NZ_FOSQ01000011.1"/>
</dbReference>
<dbReference type="GO" id="GO:0005737">
    <property type="term" value="C:cytoplasm"/>
    <property type="evidence" value="ECO:0007669"/>
    <property type="project" value="TreeGrafter"/>
</dbReference>
<dbReference type="InterPro" id="IPR004046">
    <property type="entry name" value="GST_C"/>
</dbReference>
<organism evidence="3 4">
    <name type="scientific">Falsiroseomonas stagni DSM 19981</name>
    <dbReference type="NCBI Taxonomy" id="1123062"/>
    <lineage>
        <taxon>Bacteria</taxon>
        <taxon>Pseudomonadati</taxon>
        <taxon>Pseudomonadota</taxon>
        <taxon>Alphaproteobacteria</taxon>
        <taxon>Acetobacterales</taxon>
        <taxon>Roseomonadaceae</taxon>
        <taxon>Falsiroseomonas</taxon>
    </lineage>
</organism>
<feature type="domain" description="GST N-terminal" evidence="1">
    <location>
        <begin position="1"/>
        <end position="78"/>
    </location>
</feature>
<dbReference type="SFLD" id="SFLDS00019">
    <property type="entry name" value="Glutathione_Transferase_(cytos"/>
    <property type="match status" value="1"/>
</dbReference>
<protein>
    <submittedName>
        <fullName evidence="3">Glutathione S-transferase</fullName>
    </submittedName>
</protein>
<name>A0A1I4DM53_9PROT</name>
<dbReference type="InterPro" id="IPR040079">
    <property type="entry name" value="Glutathione_S-Trfase"/>
</dbReference>
<accession>A0A1I4DM53</accession>
<dbReference type="AlphaFoldDB" id="A0A1I4DM53"/>
<reference evidence="3 4" key="1">
    <citation type="submission" date="2016-10" db="EMBL/GenBank/DDBJ databases">
        <authorList>
            <person name="de Groot N.N."/>
        </authorList>
    </citation>
    <scope>NUCLEOTIDE SEQUENCE [LARGE SCALE GENOMIC DNA]</scope>
    <source>
        <strain evidence="3 4">DSM 19981</strain>
    </source>
</reference>
<dbReference type="InterPro" id="IPR010987">
    <property type="entry name" value="Glutathione-S-Trfase_C-like"/>
</dbReference>
<dbReference type="PANTHER" id="PTHR43968">
    <property type="match status" value="1"/>
</dbReference>
<evidence type="ECO:0000313" key="4">
    <source>
        <dbReference type="Proteomes" id="UP000199473"/>
    </source>
</evidence>
<dbReference type="PROSITE" id="PS50405">
    <property type="entry name" value="GST_CTER"/>
    <property type="match status" value="1"/>
</dbReference>
<dbReference type="OrthoDB" id="9795329at2"/>
<dbReference type="EMBL" id="FOSQ01000011">
    <property type="protein sequence ID" value="SFK93427.1"/>
    <property type="molecule type" value="Genomic_DNA"/>
</dbReference>